<evidence type="ECO:0000256" key="5">
    <source>
        <dbReference type="ARBA" id="ARBA00022898"/>
    </source>
</evidence>
<protein>
    <submittedName>
        <fullName evidence="7">Adenosylmethionine-8-amino-7-oxononanoate aminotransferase</fullName>
    </submittedName>
</protein>
<dbReference type="Gene3D" id="3.40.640.10">
    <property type="entry name" value="Type I PLP-dependent aspartate aminotransferase-like (Major domain)"/>
    <property type="match status" value="1"/>
</dbReference>
<keyword evidence="3 7" id="KW-0032">Aminotransferase</keyword>
<dbReference type="PROSITE" id="PS00600">
    <property type="entry name" value="AA_TRANSFER_CLASS_3"/>
    <property type="match status" value="1"/>
</dbReference>
<dbReference type="InterPro" id="IPR015422">
    <property type="entry name" value="PyrdxlP-dep_Trfase_small"/>
</dbReference>
<dbReference type="GO" id="GO:0008483">
    <property type="term" value="F:transaminase activity"/>
    <property type="evidence" value="ECO:0007669"/>
    <property type="project" value="UniProtKB-KW"/>
</dbReference>
<name>A0A2T6BAY5_9RHOB</name>
<reference evidence="7 8" key="1">
    <citation type="submission" date="2018-04" db="EMBL/GenBank/DDBJ databases">
        <title>Genomic Encyclopedia of Archaeal and Bacterial Type Strains, Phase II (KMG-II): from individual species to whole genera.</title>
        <authorList>
            <person name="Goeker M."/>
        </authorList>
    </citation>
    <scope>NUCLEOTIDE SEQUENCE [LARGE SCALE GENOMIC DNA]</scope>
    <source>
        <strain evidence="7 8">DSM 21823</strain>
    </source>
</reference>
<evidence type="ECO:0000256" key="4">
    <source>
        <dbReference type="ARBA" id="ARBA00022679"/>
    </source>
</evidence>
<dbReference type="PANTHER" id="PTHR43094:SF1">
    <property type="entry name" value="AMINOTRANSFERASE CLASS-III"/>
    <property type="match status" value="1"/>
</dbReference>
<dbReference type="InterPro" id="IPR049704">
    <property type="entry name" value="Aminotrans_3_PPA_site"/>
</dbReference>
<evidence type="ECO:0000256" key="1">
    <source>
        <dbReference type="ARBA" id="ARBA00001933"/>
    </source>
</evidence>
<evidence type="ECO:0000256" key="2">
    <source>
        <dbReference type="ARBA" id="ARBA00008954"/>
    </source>
</evidence>
<organism evidence="7 8">
    <name type="scientific">Gemmobacter caeni</name>
    <dbReference type="NCBI Taxonomy" id="589035"/>
    <lineage>
        <taxon>Bacteria</taxon>
        <taxon>Pseudomonadati</taxon>
        <taxon>Pseudomonadota</taxon>
        <taxon>Alphaproteobacteria</taxon>
        <taxon>Rhodobacterales</taxon>
        <taxon>Paracoccaceae</taxon>
        <taxon>Gemmobacter</taxon>
    </lineage>
</organism>
<comment type="cofactor">
    <cofactor evidence="1">
        <name>pyridoxal 5'-phosphate</name>
        <dbReference type="ChEBI" id="CHEBI:597326"/>
    </cofactor>
</comment>
<dbReference type="GO" id="GO:0030170">
    <property type="term" value="F:pyridoxal phosphate binding"/>
    <property type="evidence" value="ECO:0007669"/>
    <property type="project" value="InterPro"/>
</dbReference>
<dbReference type="Gene3D" id="3.90.1150.10">
    <property type="entry name" value="Aspartate Aminotransferase, domain 1"/>
    <property type="match status" value="1"/>
</dbReference>
<dbReference type="InterPro" id="IPR015424">
    <property type="entry name" value="PyrdxlP-dep_Trfase"/>
</dbReference>
<keyword evidence="8" id="KW-1185">Reference proteome</keyword>
<dbReference type="FunFam" id="3.40.640.10:FF:000014">
    <property type="entry name" value="Adenosylmethionine-8-amino-7-oxononanoate aminotransferase, probable"/>
    <property type="match status" value="1"/>
</dbReference>
<dbReference type="EMBL" id="QBKP01000001">
    <property type="protein sequence ID" value="PTX53227.1"/>
    <property type="molecule type" value="Genomic_DNA"/>
</dbReference>
<keyword evidence="5 6" id="KW-0663">Pyridoxal phosphate</keyword>
<evidence type="ECO:0000313" key="8">
    <source>
        <dbReference type="Proteomes" id="UP000244224"/>
    </source>
</evidence>
<dbReference type="RefSeq" id="WP_108126876.1">
    <property type="nucleotide sequence ID" value="NZ_QBKP01000001.1"/>
</dbReference>
<dbReference type="InterPro" id="IPR005814">
    <property type="entry name" value="Aminotrans_3"/>
</dbReference>
<comment type="similarity">
    <text evidence="2 6">Belongs to the class-III pyridoxal-phosphate-dependent aminotransferase family.</text>
</comment>
<evidence type="ECO:0000256" key="3">
    <source>
        <dbReference type="ARBA" id="ARBA00022576"/>
    </source>
</evidence>
<dbReference type="InterPro" id="IPR015421">
    <property type="entry name" value="PyrdxlP-dep_Trfase_major"/>
</dbReference>
<dbReference type="PIRSF" id="PIRSF000521">
    <property type="entry name" value="Transaminase_4ab_Lys_Orn"/>
    <property type="match status" value="1"/>
</dbReference>
<dbReference type="GO" id="GO:0005829">
    <property type="term" value="C:cytosol"/>
    <property type="evidence" value="ECO:0007669"/>
    <property type="project" value="TreeGrafter"/>
</dbReference>
<accession>A0A2T6BAY5</accession>
<sequence>MTADFPRNSPSPQDVQAMDKAHHLHPWTNFGPFEEKGALVMSRGEGCWLWDAGGRRYFDAIGGMWCTNIGLGRREMAEAIADQVTRLAFSNTFVDTTNEPAALLAAKLASLAPGDLNRVHFTTSGSTAVDTAYRMVHYYQTAMGRPEKTQMIARDYSYHGSTYISQSVGKRPGDRVPFFRYQETGIHHLTAPNPYRAPEGMDEAAFCDWLVAEFEAKLAQIGPEKVGGFFAEPIQASGGVIVPPEGYLQRMAAICRQHDILFVADEVVTAFGRLGHWFASEAEFGIQPDMITCAKGLTSGYLPLGALIFSDRIWQAMAADGARWFTSGCTYSGHPVACAAALKNIEIIEREDLLGNATRVGALFEARMKALEALPMVGQVRGRKLMICVENVADKATRALLPEDLDVGTRIADTCEAMGLMVRPLGHLNVMSPPLTLTAEDVGMVGDTLERAIRQVADDLVREGVKLG</sequence>
<comment type="caution">
    <text evidence="7">The sequence shown here is derived from an EMBL/GenBank/DDBJ whole genome shotgun (WGS) entry which is preliminary data.</text>
</comment>
<keyword evidence="4 7" id="KW-0808">Transferase</keyword>
<gene>
    <name evidence="7" type="ORF">C8N34_101139</name>
</gene>
<evidence type="ECO:0000313" key="7">
    <source>
        <dbReference type="EMBL" id="PTX53227.1"/>
    </source>
</evidence>
<dbReference type="PANTHER" id="PTHR43094">
    <property type="entry name" value="AMINOTRANSFERASE"/>
    <property type="match status" value="1"/>
</dbReference>
<dbReference type="SUPFAM" id="SSF53383">
    <property type="entry name" value="PLP-dependent transferases"/>
    <property type="match status" value="1"/>
</dbReference>
<dbReference type="Pfam" id="PF00202">
    <property type="entry name" value="Aminotran_3"/>
    <property type="match status" value="1"/>
</dbReference>
<dbReference type="AlphaFoldDB" id="A0A2T6BAY5"/>
<proteinExistence type="inferred from homology"/>
<dbReference type="Proteomes" id="UP000244224">
    <property type="component" value="Unassembled WGS sequence"/>
</dbReference>
<evidence type="ECO:0000256" key="6">
    <source>
        <dbReference type="RuleBase" id="RU003560"/>
    </source>
</evidence>
<dbReference type="NCBIfam" id="NF005447">
    <property type="entry name" value="PRK07036.1"/>
    <property type="match status" value="1"/>
</dbReference>
<dbReference type="CDD" id="cd00610">
    <property type="entry name" value="OAT_like"/>
    <property type="match status" value="1"/>
</dbReference>
<dbReference type="OrthoDB" id="9801834at2"/>